<evidence type="ECO:0000259" key="1">
    <source>
        <dbReference type="Pfam" id="PF05175"/>
    </source>
</evidence>
<keyword evidence="3" id="KW-1185">Reference proteome</keyword>
<dbReference type="SUPFAM" id="SSF53335">
    <property type="entry name" value="S-adenosyl-L-methionine-dependent methyltransferases"/>
    <property type="match status" value="1"/>
</dbReference>
<dbReference type="GO" id="GO:0032259">
    <property type="term" value="P:methylation"/>
    <property type="evidence" value="ECO:0007669"/>
    <property type="project" value="UniProtKB-KW"/>
</dbReference>
<reference evidence="2 3" key="1">
    <citation type="submission" date="2016-10" db="EMBL/GenBank/DDBJ databases">
        <authorList>
            <person name="de Groot N.N."/>
        </authorList>
    </citation>
    <scope>NUCLEOTIDE SEQUENCE [LARGE SCALE GENOMIC DNA]</scope>
    <source>
        <strain evidence="2 3">CGMCC 1.11156</strain>
    </source>
</reference>
<evidence type="ECO:0000313" key="2">
    <source>
        <dbReference type="EMBL" id="SFH88717.1"/>
    </source>
</evidence>
<dbReference type="GO" id="GO:0003676">
    <property type="term" value="F:nucleic acid binding"/>
    <property type="evidence" value="ECO:0007669"/>
    <property type="project" value="InterPro"/>
</dbReference>
<gene>
    <name evidence="2" type="ORF">SAMN05216561_10327</name>
</gene>
<organism evidence="2 3">
    <name type="scientific">Nocardioides psychrotolerans</name>
    <dbReference type="NCBI Taxonomy" id="1005945"/>
    <lineage>
        <taxon>Bacteria</taxon>
        <taxon>Bacillati</taxon>
        <taxon>Actinomycetota</taxon>
        <taxon>Actinomycetes</taxon>
        <taxon>Propionibacteriales</taxon>
        <taxon>Nocardioidaceae</taxon>
        <taxon>Nocardioides</taxon>
    </lineage>
</organism>
<dbReference type="InterPro" id="IPR050320">
    <property type="entry name" value="N5-glutamine_MTase"/>
</dbReference>
<accession>A0A1I3DPS4</accession>
<dbReference type="Proteomes" id="UP000198649">
    <property type="component" value="Unassembled WGS sequence"/>
</dbReference>
<dbReference type="GO" id="GO:0008170">
    <property type="term" value="F:N-methyltransferase activity"/>
    <property type="evidence" value="ECO:0007669"/>
    <property type="project" value="UniProtKB-ARBA"/>
</dbReference>
<proteinExistence type="predicted"/>
<keyword evidence="2" id="KW-0489">Methyltransferase</keyword>
<protein>
    <submittedName>
        <fullName evidence="2">Release factor glutamine methyltransferase</fullName>
    </submittedName>
</protein>
<dbReference type="InterPro" id="IPR002052">
    <property type="entry name" value="DNA_methylase_N6_adenine_CS"/>
</dbReference>
<dbReference type="PANTHER" id="PTHR18895:SF74">
    <property type="entry name" value="MTRF1L RELEASE FACTOR GLUTAMINE METHYLTRANSFERASE"/>
    <property type="match status" value="1"/>
</dbReference>
<dbReference type="RefSeq" id="WP_091110787.1">
    <property type="nucleotide sequence ID" value="NZ_BKAF01000049.1"/>
</dbReference>
<dbReference type="CDD" id="cd02440">
    <property type="entry name" value="AdoMet_MTases"/>
    <property type="match status" value="1"/>
</dbReference>
<dbReference type="InterPro" id="IPR029063">
    <property type="entry name" value="SAM-dependent_MTases_sf"/>
</dbReference>
<evidence type="ECO:0000313" key="3">
    <source>
        <dbReference type="Proteomes" id="UP000198649"/>
    </source>
</evidence>
<dbReference type="PROSITE" id="PS00092">
    <property type="entry name" value="N6_MTASE"/>
    <property type="match status" value="1"/>
</dbReference>
<dbReference type="EMBL" id="FOQG01000003">
    <property type="protein sequence ID" value="SFH88717.1"/>
    <property type="molecule type" value="Genomic_DNA"/>
</dbReference>
<keyword evidence="2" id="KW-0808">Transferase</keyword>
<dbReference type="OrthoDB" id="4966694at2"/>
<dbReference type="Gene3D" id="3.40.50.150">
    <property type="entry name" value="Vaccinia Virus protein VP39"/>
    <property type="match status" value="1"/>
</dbReference>
<dbReference type="InterPro" id="IPR007848">
    <property type="entry name" value="Small_mtfrase_dom"/>
</dbReference>
<dbReference type="Pfam" id="PF05175">
    <property type="entry name" value="MTS"/>
    <property type="match status" value="1"/>
</dbReference>
<feature type="domain" description="Methyltransferase small" evidence="1">
    <location>
        <begin position="41"/>
        <end position="133"/>
    </location>
</feature>
<dbReference type="GO" id="GO:0008757">
    <property type="term" value="F:S-adenosylmethionine-dependent methyltransferase activity"/>
    <property type="evidence" value="ECO:0007669"/>
    <property type="project" value="UniProtKB-ARBA"/>
</dbReference>
<dbReference type="PANTHER" id="PTHR18895">
    <property type="entry name" value="HEMK METHYLTRANSFERASE"/>
    <property type="match status" value="1"/>
</dbReference>
<dbReference type="STRING" id="1005945.SAMN05216561_10327"/>
<name>A0A1I3DPS4_9ACTN</name>
<dbReference type="AlphaFoldDB" id="A0A1I3DPS4"/>
<sequence length="213" mass="22005">MTSETFDQPRSVDIGGLAITYDGRVLEPRPWTALQGSWAAEVLASEPGDAAEGAILELCTGAGHIGLVAAVESGRALVAVDLDPVACSYARRNAEAAGVADRTDVLEGPMDAVLRDDETFAIVVADPPWVTSAEVGCFPEDPLLAIDGGVDGLEVAMLCVAVAGRHLELGGSLLLQLGDDQQADMVLSRTGGAWRDAGRRAGTGGIVVRLVKA</sequence>